<feature type="domain" description="PH" evidence="1">
    <location>
        <begin position="24"/>
        <end position="117"/>
    </location>
</feature>
<dbReference type="AlphaFoldDB" id="A0A6S9ZFU8"/>
<dbReference type="InterPro" id="IPR011993">
    <property type="entry name" value="PH-like_dom_sf"/>
</dbReference>
<dbReference type="EMBL" id="HBIZ01039887">
    <property type="protein sequence ID" value="CAE0772853.1"/>
    <property type="molecule type" value="Transcribed_RNA"/>
</dbReference>
<organism evidence="2">
    <name type="scientific">Chrysotila carterae</name>
    <name type="common">Marine alga</name>
    <name type="synonym">Syracosphaera carterae</name>
    <dbReference type="NCBI Taxonomy" id="13221"/>
    <lineage>
        <taxon>Eukaryota</taxon>
        <taxon>Haptista</taxon>
        <taxon>Haptophyta</taxon>
        <taxon>Prymnesiophyceae</taxon>
        <taxon>Isochrysidales</taxon>
        <taxon>Isochrysidaceae</taxon>
        <taxon>Chrysotila</taxon>
    </lineage>
</organism>
<gene>
    <name evidence="2" type="ORF">PCAR00345_LOCUS25465</name>
    <name evidence="3" type="ORF">PCAR00345_LOCUS25466</name>
</gene>
<evidence type="ECO:0000313" key="3">
    <source>
        <dbReference type="EMBL" id="CAE0772854.1"/>
    </source>
</evidence>
<dbReference type="Gene3D" id="2.30.29.30">
    <property type="entry name" value="Pleckstrin-homology domain (PH domain)/Phosphotyrosine-binding domain (PTB)"/>
    <property type="match status" value="1"/>
</dbReference>
<name>A0A6S9ZFU8_CHRCT</name>
<dbReference type="SMART" id="SM00233">
    <property type="entry name" value="PH"/>
    <property type="match status" value="1"/>
</dbReference>
<evidence type="ECO:0000313" key="2">
    <source>
        <dbReference type="EMBL" id="CAE0772853.1"/>
    </source>
</evidence>
<dbReference type="EMBL" id="HBIZ01039888">
    <property type="protein sequence ID" value="CAE0772854.1"/>
    <property type="molecule type" value="Transcribed_RNA"/>
</dbReference>
<dbReference type="InterPro" id="IPR001849">
    <property type="entry name" value="PH_domain"/>
</dbReference>
<dbReference type="SUPFAM" id="SSF50729">
    <property type="entry name" value="PH domain-like"/>
    <property type="match status" value="1"/>
</dbReference>
<protein>
    <recommendedName>
        <fullName evidence="1">PH domain-containing protein</fullName>
    </recommendedName>
</protein>
<evidence type="ECO:0000259" key="1">
    <source>
        <dbReference type="PROSITE" id="PS50003"/>
    </source>
</evidence>
<accession>A0A6S9ZFU8</accession>
<sequence>MPLTARGRPASAPPPSAVTAASGVEVHSGWLTKPGGFLGVGATKRWCVLYKDALFCMYEGEDLTKVKDSFKLRGAKIVVADLMVSIREVDKSAPMKLKAPSKAEAAAWAQALQAASGGGGGGGGGGGVVAGVYAGGTAVAIAGAPAAAPSVSVLPATTAATAATAAAPKPTVAAPAPGAGGGVGAGVRTQAQADGVEALFVSAGVSAAHLQRLMSVAARLQKLAGDDGAMSANAEMPISTNLEDLVGCVEKFATLIQLERLTQRLERRADAIAPAGKANGQAHQKTSDLTQVEQLEAIVQRLEKL</sequence>
<proteinExistence type="predicted"/>
<dbReference type="PROSITE" id="PS50003">
    <property type="entry name" value="PH_DOMAIN"/>
    <property type="match status" value="1"/>
</dbReference>
<dbReference type="Pfam" id="PF00169">
    <property type="entry name" value="PH"/>
    <property type="match status" value="1"/>
</dbReference>
<reference evidence="2" key="1">
    <citation type="submission" date="2021-01" db="EMBL/GenBank/DDBJ databases">
        <authorList>
            <person name="Corre E."/>
            <person name="Pelletier E."/>
            <person name="Niang G."/>
            <person name="Scheremetjew M."/>
            <person name="Finn R."/>
            <person name="Kale V."/>
            <person name="Holt S."/>
            <person name="Cochrane G."/>
            <person name="Meng A."/>
            <person name="Brown T."/>
            <person name="Cohen L."/>
        </authorList>
    </citation>
    <scope>NUCLEOTIDE SEQUENCE</scope>
    <source>
        <strain evidence="2">CCMP645</strain>
    </source>
</reference>